<keyword evidence="3" id="KW-1185">Reference proteome</keyword>
<dbReference type="EMBL" id="JAZDUF010000004">
    <property type="protein sequence ID" value="MEE3851747.1"/>
    <property type="molecule type" value="Genomic_DNA"/>
</dbReference>
<dbReference type="Proteomes" id="UP001347146">
    <property type="component" value="Unassembled WGS sequence"/>
</dbReference>
<evidence type="ECO:0008006" key="4">
    <source>
        <dbReference type="Google" id="ProtNLM"/>
    </source>
</evidence>
<feature type="transmembrane region" description="Helical" evidence="1">
    <location>
        <begin position="6"/>
        <end position="26"/>
    </location>
</feature>
<reference evidence="2 3" key="1">
    <citation type="submission" date="2024-01" db="EMBL/GenBank/DDBJ databases">
        <title>Draft genome sequence of Gordonia sp. LSe1-13.</title>
        <authorList>
            <person name="Suphannarot A."/>
            <person name="Mingma R."/>
        </authorList>
    </citation>
    <scope>NUCLEOTIDE SEQUENCE [LARGE SCALE GENOMIC DNA]</scope>
    <source>
        <strain evidence="2 3">LSe1-13</strain>
    </source>
</reference>
<name>A0ABU7MF69_9ACTN</name>
<accession>A0ABU7MF69</accession>
<evidence type="ECO:0000256" key="1">
    <source>
        <dbReference type="SAM" id="Phobius"/>
    </source>
</evidence>
<gene>
    <name evidence="2" type="ORF">VZC37_15500</name>
</gene>
<keyword evidence="1" id="KW-1133">Transmembrane helix</keyword>
<protein>
    <recommendedName>
        <fullName evidence="4">ABC transporter permease</fullName>
    </recommendedName>
</protein>
<evidence type="ECO:0000313" key="3">
    <source>
        <dbReference type="Proteomes" id="UP001347146"/>
    </source>
</evidence>
<evidence type="ECO:0000313" key="2">
    <source>
        <dbReference type="EMBL" id="MEE3851747.1"/>
    </source>
</evidence>
<feature type="transmembrane region" description="Helical" evidence="1">
    <location>
        <begin position="31"/>
        <end position="50"/>
    </location>
</feature>
<sequence length="102" mass="10592">MLIASLAQLPAACFFIGLTVGVIGVAPRLAWLPWVILAWSGVVTILGPSMNLGPEIMNLSVFHHVPHLPGVDVHALPPTLLAGTGLILGVVGVVGFARRDLA</sequence>
<comment type="caution">
    <text evidence="2">The sequence shown here is derived from an EMBL/GenBank/DDBJ whole genome shotgun (WGS) entry which is preliminary data.</text>
</comment>
<keyword evidence="1" id="KW-0812">Transmembrane</keyword>
<feature type="transmembrane region" description="Helical" evidence="1">
    <location>
        <begin position="75"/>
        <end position="97"/>
    </location>
</feature>
<dbReference type="RefSeq" id="WP_330433459.1">
    <property type="nucleotide sequence ID" value="NZ_JAZDUF010000004.1"/>
</dbReference>
<keyword evidence="1" id="KW-0472">Membrane</keyword>
<organism evidence="2 3">
    <name type="scientific">Gordonia sesuvii</name>
    <dbReference type="NCBI Taxonomy" id="3116777"/>
    <lineage>
        <taxon>Bacteria</taxon>
        <taxon>Bacillati</taxon>
        <taxon>Actinomycetota</taxon>
        <taxon>Actinomycetes</taxon>
        <taxon>Mycobacteriales</taxon>
        <taxon>Gordoniaceae</taxon>
        <taxon>Gordonia</taxon>
    </lineage>
</organism>
<proteinExistence type="predicted"/>